<dbReference type="AlphaFoldDB" id="A0A2P2JH33"/>
<dbReference type="Pfam" id="PF05022">
    <property type="entry name" value="SRP40_C"/>
    <property type="match status" value="1"/>
</dbReference>
<name>A0A2P2JH33_RHIMU</name>
<dbReference type="PROSITE" id="PS50896">
    <property type="entry name" value="LISH"/>
    <property type="match status" value="1"/>
</dbReference>
<evidence type="ECO:0000259" key="2">
    <source>
        <dbReference type="Pfam" id="PF05022"/>
    </source>
</evidence>
<dbReference type="InterPro" id="IPR039191">
    <property type="entry name" value="Nopp140-like"/>
</dbReference>
<evidence type="ECO:0000256" key="1">
    <source>
        <dbReference type="SAM" id="MobiDB-lite"/>
    </source>
</evidence>
<proteinExistence type="predicted"/>
<feature type="compositionally biased region" description="Polar residues" evidence="1">
    <location>
        <begin position="466"/>
        <end position="479"/>
    </location>
</feature>
<feature type="compositionally biased region" description="Basic and acidic residues" evidence="1">
    <location>
        <begin position="141"/>
        <end position="159"/>
    </location>
</feature>
<feature type="compositionally biased region" description="Basic and acidic residues" evidence="1">
    <location>
        <begin position="344"/>
        <end position="372"/>
    </location>
</feature>
<dbReference type="GO" id="GO:0005730">
    <property type="term" value="C:nucleolus"/>
    <property type="evidence" value="ECO:0007669"/>
    <property type="project" value="InterPro"/>
</dbReference>
<feature type="compositionally biased region" description="Polar residues" evidence="1">
    <location>
        <begin position="437"/>
        <end position="446"/>
    </location>
</feature>
<accession>A0A2P2JH33</accession>
<sequence length="565" mass="63283">MPKTPIAADTAEQSINPALLAFKPRQVQLVSKRTTMNQENSTQKTLLSADQRSHLLLSVAQYLESNGFSKTLKKFLSEASLQKDDLDGSVFDLEEMFCKFLEIRVHNVTKFESNKVQGGPKGDGYGFTVSSENVSQRQRKEKQSEKRHDDAMDREDRASDGIIDSKSTKETVRLDALPTAIKTKEKKKKKKNSNSPDQEEQVKVELHKEPANNIVCENSHKKCKDKKKKIDSELLPGTTEETPIDAVVSEGKKIADFETENQSKDKKKKKNKLSSDPVDDVGEHLSEGNQVGQLKKGESLKDSQVVDSVIVNADNVMLENRKAKSEGKKKKKDHATTESVCGGDLKELERKWKENDSTKDDSRTASEVEKQAKNSKKRKRLASEESAGQFADGKQLEDTKCGETEVSEEPNMSERPKKLKSSSRSGEKEEGEKTSSIVSIESQKTPAKQLDGWLDGNLEKSGEKSAMQSTMMKQQNGSVQPKLVKHFQRIKADDVVFSDERLKDNSYWAKDGAADGYGVKAQEVLGQVKGRDFRHEKTKKKRGSYRGGQIDLQSHSVKFNYSDED</sequence>
<dbReference type="PANTHER" id="PTHR23216">
    <property type="entry name" value="NUCLEOLAR AND COILED-BODY PHOSPHOPROTEIN 1"/>
    <property type="match status" value="1"/>
</dbReference>
<feature type="compositionally biased region" description="Basic and acidic residues" evidence="1">
    <location>
        <begin position="394"/>
        <end position="403"/>
    </location>
</feature>
<organism evidence="3">
    <name type="scientific">Rhizophora mucronata</name>
    <name type="common">Asiatic mangrove</name>
    <dbReference type="NCBI Taxonomy" id="61149"/>
    <lineage>
        <taxon>Eukaryota</taxon>
        <taxon>Viridiplantae</taxon>
        <taxon>Streptophyta</taxon>
        <taxon>Embryophyta</taxon>
        <taxon>Tracheophyta</taxon>
        <taxon>Spermatophyta</taxon>
        <taxon>Magnoliopsida</taxon>
        <taxon>eudicotyledons</taxon>
        <taxon>Gunneridae</taxon>
        <taxon>Pentapetalae</taxon>
        <taxon>rosids</taxon>
        <taxon>fabids</taxon>
        <taxon>Malpighiales</taxon>
        <taxon>Rhizophoraceae</taxon>
        <taxon>Rhizophora</taxon>
    </lineage>
</organism>
<feature type="region of interest" description="Disordered" evidence="1">
    <location>
        <begin position="113"/>
        <end position="480"/>
    </location>
</feature>
<evidence type="ECO:0000313" key="3">
    <source>
        <dbReference type="EMBL" id="MBW92802.1"/>
    </source>
</evidence>
<dbReference type="SMART" id="SM00667">
    <property type="entry name" value="LisH"/>
    <property type="match status" value="1"/>
</dbReference>
<reference evidence="3" key="1">
    <citation type="submission" date="2018-02" db="EMBL/GenBank/DDBJ databases">
        <title>Rhizophora mucronata_Transcriptome.</title>
        <authorList>
            <person name="Meera S.P."/>
            <person name="Sreeshan A."/>
            <person name="Augustine A."/>
        </authorList>
    </citation>
    <scope>NUCLEOTIDE SEQUENCE</scope>
    <source>
        <tissue evidence="3">Leaf</tissue>
    </source>
</reference>
<dbReference type="EMBL" id="GGEC01012319">
    <property type="protein sequence ID" value="MBW92802.1"/>
    <property type="molecule type" value="Transcribed_RNA"/>
</dbReference>
<feature type="domain" description="Srp40 C-terminal" evidence="2">
    <location>
        <begin position="486"/>
        <end position="559"/>
    </location>
</feature>
<dbReference type="PANTHER" id="PTHR23216:SF1">
    <property type="entry name" value="NUCLEOLAR AND COILED-BODY PHOSPHOPROTEIN 1"/>
    <property type="match status" value="1"/>
</dbReference>
<protein>
    <recommendedName>
        <fullName evidence="2">Srp40 C-terminal domain-containing protein</fullName>
    </recommendedName>
</protein>
<dbReference type="InterPro" id="IPR006594">
    <property type="entry name" value="LisH"/>
</dbReference>
<feature type="compositionally biased region" description="Basic and acidic residues" evidence="1">
    <location>
        <begin position="200"/>
        <end position="210"/>
    </location>
</feature>
<dbReference type="InterPro" id="IPR007718">
    <property type="entry name" value="Srp40_C"/>
</dbReference>
<feature type="compositionally biased region" description="Basic and acidic residues" evidence="1">
    <location>
        <begin position="250"/>
        <end position="264"/>
    </location>
</feature>